<proteinExistence type="predicted"/>
<evidence type="ECO:0000313" key="3">
    <source>
        <dbReference type="Proteomes" id="UP000199373"/>
    </source>
</evidence>
<keyword evidence="3" id="KW-1185">Reference proteome</keyword>
<sequence length="193" mass="22484">MNKKTIITFLLTLVAVMGQAQEIKKIETTFNDYIPMLNAKGYQAYSFDVSALKGKNVSVNVREFVDGKEVEGSHRRLFPYSFETRGDKLVMGFLPSETDSLALTFFSWENTIQATWSLKLRQLYWESENKYIYSYRSDPSEPTTPLEKETFIPLVYYSSFWYDAEYKVTRCCGTISDISPKSPHYYILGIMYY</sequence>
<dbReference type="InterPro" id="IPR032222">
    <property type="entry name" value="DUF5041"/>
</dbReference>
<name>A0A1I0Q3U1_9BACT</name>
<dbReference type="Proteomes" id="UP000199373">
    <property type="component" value="Unassembled WGS sequence"/>
</dbReference>
<dbReference type="EMBL" id="FOIQ01000005">
    <property type="protein sequence ID" value="SEW21472.1"/>
    <property type="molecule type" value="Genomic_DNA"/>
</dbReference>
<organism evidence="2 3">
    <name type="scientific">Prevotella aff. ruminicola Tc2-24</name>
    <dbReference type="NCBI Taxonomy" id="81582"/>
    <lineage>
        <taxon>Bacteria</taxon>
        <taxon>Pseudomonadati</taxon>
        <taxon>Bacteroidota</taxon>
        <taxon>Bacteroidia</taxon>
        <taxon>Bacteroidales</taxon>
        <taxon>Prevotellaceae</taxon>
        <taxon>Prevotella</taxon>
    </lineage>
</organism>
<feature type="chain" id="PRO_5011571720" evidence="1">
    <location>
        <begin position="21"/>
        <end position="193"/>
    </location>
</feature>
<evidence type="ECO:0000256" key="1">
    <source>
        <dbReference type="SAM" id="SignalP"/>
    </source>
</evidence>
<dbReference type="Pfam" id="PF16444">
    <property type="entry name" value="DUF5041"/>
    <property type="match status" value="1"/>
</dbReference>
<reference evidence="2 3" key="1">
    <citation type="submission" date="2016-10" db="EMBL/GenBank/DDBJ databases">
        <authorList>
            <person name="de Groot N.N."/>
        </authorList>
    </citation>
    <scope>NUCLEOTIDE SEQUENCE [LARGE SCALE GENOMIC DNA]</scope>
    <source>
        <strain evidence="2 3">TC2-24</strain>
    </source>
</reference>
<dbReference type="AlphaFoldDB" id="A0A1I0Q3U1"/>
<dbReference type="RefSeq" id="WP_091916609.1">
    <property type="nucleotide sequence ID" value="NZ_FOIQ01000005.1"/>
</dbReference>
<evidence type="ECO:0000313" key="2">
    <source>
        <dbReference type="EMBL" id="SEW21472.1"/>
    </source>
</evidence>
<gene>
    <name evidence="2" type="ORF">SAMN04487850_2201</name>
</gene>
<protein>
    <submittedName>
        <fullName evidence="2">Uncharacterized protein</fullName>
    </submittedName>
</protein>
<accession>A0A1I0Q3U1</accession>
<keyword evidence="1" id="KW-0732">Signal</keyword>
<feature type="signal peptide" evidence="1">
    <location>
        <begin position="1"/>
        <end position="20"/>
    </location>
</feature>